<protein>
    <submittedName>
        <fullName evidence="6">Efflux RND transporter periplasmic adaptor subunit</fullName>
    </submittedName>
</protein>
<accession>A0A519BLL0</accession>
<evidence type="ECO:0000259" key="3">
    <source>
        <dbReference type="Pfam" id="PF25919"/>
    </source>
</evidence>
<keyword evidence="2" id="KW-0813">Transport</keyword>
<dbReference type="InterPro" id="IPR058792">
    <property type="entry name" value="Beta-barrel_RND_2"/>
</dbReference>
<comment type="similarity">
    <text evidence="1">Belongs to the membrane fusion protein (MFP) (TC 8.A.1) family.</text>
</comment>
<evidence type="ECO:0000256" key="1">
    <source>
        <dbReference type="ARBA" id="ARBA00009477"/>
    </source>
</evidence>
<dbReference type="InterPro" id="IPR006143">
    <property type="entry name" value="RND_pump_MFP"/>
</dbReference>
<dbReference type="NCBIfam" id="TIGR01730">
    <property type="entry name" value="RND_mfp"/>
    <property type="match status" value="1"/>
</dbReference>
<dbReference type="Gene3D" id="2.40.30.170">
    <property type="match status" value="1"/>
</dbReference>
<dbReference type="GO" id="GO:0016020">
    <property type="term" value="C:membrane"/>
    <property type="evidence" value="ECO:0007669"/>
    <property type="project" value="InterPro"/>
</dbReference>
<dbReference type="GO" id="GO:0015679">
    <property type="term" value="P:plasma membrane copper ion transport"/>
    <property type="evidence" value="ECO:0007669"/>
    <property type="project" value="TreeGrafter"/>
</dbReference>
<dbReference type="GO" id="GO:0060003">
    <property type="term" value="P:copper ion export"/>
    <property type="evidence" value="ECO:0007669"/>
    <property type="project" value="TreeGrafter"/>
</dbReference>
<dbReference type="InterPro" id="IPR051909">
    <property type="entry name" value="MFP_Cation_Efflux"/>
</dbReference>
<evidence type="ECO:0000313" key="6">
    <source>
        <dbReference type="EMBL" id="RZD18162.1"/>
    </source>
</evidence>
<dbReference type="InterPro" id="IPR058649">
    <property type="entry name" value="CzcB_C"/>
</dbReference>
<dbReference type="PANTHER" id="PTHR30097:SF15">
    <property type="entry name" value="CATION EFFLUX SYSTEM PROTEIN CUSB"/>
    <property type="match status" value="1"/>
</dbReference>
<feature type="domain" description="CusB-like beta-barrel" evidence="4">
    <location>
        <begin position="230"/>
        <end position="304"/>
    </location>
</feature>
<feature type="domain" description="CusB-like barrel-sandwich hybrid" evidence="3">
    <location>
        <begin position="96"/>
        <end position="225"/>
    </location>
</feature>
<dbReference type="GO" id="GO:0030288">
    <property type="term" value="C:outer membrane-bounded periplasmic space"/>
    <property type="evidence" value="ECO:0007669"/>
    <property type="project" value="TreeGrafter"/>
</dbReference>
<dbReference type="PANTHER" id="PTHR30097">
    <property type="entry name" value="CATION EFFLUX SYSTEM PROTEIN CUSB"/>
    <property type="match status" value="1"/>
</dbReference>
<dbReference type="FunFam" id="2.40.30.170:FF:000010">
    <property type="entry name" value="Efflux RND transporter periplasmic adaptor subunit"/>
    <property type="match status" value="1"/>
</dbReference>
<evidence type="ECO:0000256" key="2">
    <source>
        <dbReference type="ARBA" id="ARBA00022448"/>
    </source>
</evidence>
<dbReference type="Proteomes" id="UP000319296">
    <property type="component" value="Unassembled WGS sequence"/>
</dbReference>
<dbReference type="Pfam" id="PF25975">
    <property type="entry name" value="CzcB_C"/>
    <property type="match status" value="1"/>
</dbReference>
<name>A0A519BLL0_9DELT</name>
<dbReference type="GO" id="GO:0022857">
    <property type="term" value="F:transmembrane transporter activity"/>
    <property type="evidence" value="ECO:0007669"/>
    <property type="project" value="InterPro"/>
</dbReference>
<feature type="domain" description="CzcB-like C-terminal circularly permuted SH3-like" evidence="5">
    <location>
        <begin position="316"/>
        <end position="373"/>
    </location>
</feature>
<evidence type="ECO:0000259" key="4">
    <source>
        <dbReference type="Pfam" id="PF25954"/>
    </source>
</evidence>
<evidence type="ECO:0000259" key="5">
    <source>
        <dbReference type="Pfam" id="PF25975"/>
    </source>
</evidence>
<dbReference type="EMBL" id="SGBB01000013">
    <property type="protein sequence ID" value="RZD18162.1"/>
    <property type="molecule type" value="Genomic_DNA"/>
</dbReference>
<dbReference type="InterPro" id="IPR058790">
    <property type="entry name" value="BSH_CusB"/>
</dbReference>
<dbReference type="Pfam" id="PF25919">
    <property type="entry name" value="BSH_CusB"/>
    <property type="match status" value="1"/>
</dbReference>
<sequence length="392" mass="44276">MKKIIYTAGLIIALIIGIAASAVYFQFFNYKYKSNNNKPPKKMSKKMAMPLKKGVFVSSRQRQLYGITVGTVKYRKISPVIRSIGELTIAEPLIKKISLRYSGYITKLYANKTGMKIYAGKKLFKIYSPSIFNAEKNLFLSYKNYKNAKKSNYKFSISESKSYYRAAEKRLELYGGISKKQIQEIKDGVYTKSDITIYSNMSGILLKKYVYSGQHFTRGQTLFKLAGLNKLWMNVSIYGSDLKFVNKDSNVSVEFSAYPGKIFNGKVSFIYPYLKSRARVTEARIVFNNRQGLLRPGMFGNTELIMKPMHKLSIKSSSVLWTGIKPVVFIYNGKGYFAPAKKVVLGKRWGNYYPVISGLKAGERIVTSGTFLISSDANLKQSVNSMAGMPGM</sequence>
<dbReference type="GO" id="GO:0046914">
    <property type="term" value="F:transition metal ion binding"/>
    <property type="evidence" value="ECO:0007669"/>
    <property type="project" value="TreeGrafter"/>
</dbReference>
<organism evidence="6 7">
    <name type="scientific">Candidatus Acididesulfobacter diazotrophicus</name>
    <dbReference type="NCBI Taxonomy" id="2597226"/>
    <lineage>
        <taxon>Bacteria</taxon>
        <taxon>Deltaproteobacteria</taxon>
        <taxon>Candidatus Acidulodesulfobacterales</taxon>
        <taxon>Candidatus Acididesulfobacter</taxon>
    </lineage>
</organism>
<dbReference type="SUPFAM" id="SSF111369">
    <property type="entry name" value="HlyD-like secretion proteins"/>
    <property type="match status" value="1"/>
</dbReference>
<comment type="caution">
    <text evidence="6">The sequence shown here is derived from an EMBL/GenBank/DDBJ whole genome shotgun (WGS) entry which is preliminary data.</text>
</comment>
<dbReference type="Gene3D" id="2.40.420.20">
    <property type="match status" value="1"/>
</dbReference>
<dbReference type="AlphaFoldDB" id="A0A519BLL0"/>
<reference evidence="6 7" key="1">
    <citation type="journal article" date="2019" name="ISME J.">
        <title>Insights into ecological role of a new deltaproteobacterial order Candidatus Acidulodesulfobacterales by metagenomics and metatranscriptomics.</title>
        <authorList>
            <person name="Tan S."/>
            <person name="Liu J."/>
            <person name="Fang Y."/>
            <person name="Hedlund B.P."/>
            <person name="Lian Z.H."/>
            <person name="Huang L.Y."/>
            <person name="Li J.T."/>
            <person name="Huang L.N."/>
            <person name="Li W.J."/>
            <person name="Jiang H.C."/>
            <person name="Dong H.L."/>
            <person name="Shu W.S."/>
        </authorList>
    </citation>
    <scope>NUCLEOTIDE SEQUENCE [LARGE SCALE GENOMIC DNA]</scope>
    <source>
        <strain evidence="6">AP1</strain>
    </source>
</reference>
<evidence type="ECO:0000313" key="7">
    <source>
        <dbReference type="Proteomes" id="UP000319296"/>
    </source>
</evidence>
<gene>
    <name evidence="6" type="ORF">EVG15_07475</name>
</gene>
<dbReference type="Pfam" id="PF25954">
    <property type="entry name" value="Beta-barrel_RND_2"/>
    <property type="match status" value="1"/>
</dbReference>
<proteinExistence type="inferred from homology"/>